<gene>
    <name evidence="1" type="ORF">PNE09_08240</name>
</gene>
<dbReference type="EMBL" id="JAQLXW010000010">
    <property type="protein sequence ID" value="MDB8004057.1"/>
    <property type="molecule type" value="Genomic_DNA"/>
</dbReference>
<reference evidence="1" key="1">
    <citation type="submission" date="2023-01" db="EMBL/GenBank/DDBJ databases">
        <title>Human gut microbiome strain richness.</title>
        <authorList>
            <person name="Chen-Liaw A."/>
        </authorList>
    </citation>
    <scope>NUCLEOTIDE SEQUENCE</scope>
    <source>
        <strain evidence="1">1001283st1_G1_1001283B150217_161031</strain>
    </source>
</reference>
<dbReference type="InterPro" id="IPR011006">
    <property type="entry name" value="CheY-like_superfamily"/>
</dbReference>
<evidence type="ECO:0000313" key="1">
    <source>
        <dbReference type="EMBL" id="MDB8004057.1"/>
    </source>
</evidence>
<dbReference type="Gene3D" id="3.40.50.2300">
    <property type="match status" value="1"/>
</dbReference>
<dbReference type="Proteomes" id="UP001210809">
    <property type="component" value="Unassembled WGS sequence"/>
</dbReference>
<name>A0AAW6D5M7_9FIRM</name>
<accession>A0AAW6D5M7</accession>
<organism evidence="1 2">
    <name type="scientific">[Eubacterium] siraeum</name>
    <dbReference type="NCBI Taxonomy" id="39492"/>
    <lineage>
        <taxon>Bacteria</taxon>
        <taxon>Bacillati</taxon>
        <taxon>Bacillota</taxon>
        <taxon>Clostridia</taxon>
        <taxon>Eubacteriales</taxon>
        <taxon>Oscillospiraceae</taxon>
        <taxon>Oscillospiraceae incertae sedis</taxon>
    </lineage>
</organism>
<protein>
    <submittedName>
        <fullName evidence="1">Response regulator</fullName>
    </submittedName>
</protein>
<sequence>MLICVYDTANEAEILKAKITQIATAAYRRIAYRVCQRYESFVTECKTADLIIVLADGADGMEGVIAAKNADRDTPVIWLSDDEGFGAQSYRLGCTYFHKKPIPLEKLKEALHKCRCMA</sequence>
<dbReference type="AlphaFoldDB" id="A0AAW6D5M7"/>
<dbReference type="SUPFAM" id="SSF52172">
    <property type="entry name" value="CheY-like"/>
    <property type="match status" value="1"/>
</dbReference>
<proteinExistence type="predicted"/>
<comment type="caution">
    <text evidence="1">The sequence shown here is derived from an EMBL/GenBank/DDBJ whole genome shotgun (WGS) entry which is preliminary data.</text>
</comment>
<evidence type="ECO:0000313" key="2">
    <source>
        <dbReference type="Proteomes" id="UP001210809"/>
    </source>
</evidence>